<name>A0AA36EXC8_OCTVU</name>
<proteinExistence type="predicted"/>
<dbReference type="EMBL" id="OX597815">
    <property type="protein sequence ID" value="CAI9717801.1"/>
    <property type="molecule type" value="Genomic_DNA"/>
</dbReference>
<dbReference type="AlphaFoldDB" id="A0AA36EXC8"/>
<keyword evidence="2" id="KW-1185">Reference proteome</keyword>
<accession>A0AA36EXC8</accession>
<sequence>MCQREIWLREETSDSQTTIKDLDQCENKNEFRILELLKMTSEREKLSAKYAYLGRFAPADSLRLQRSCFIVTVIGVDYIDFAVSRSQSDAIVCSDVHIVDRSSQATC</sequence>
<evidence type="ECO:0000313" key="1">
    <source>
        <dbReference type="EMBL" id="CAI9717801.1"/>
    </source>
</evidence>
<gene>
    <name evidence="1" type="ORF">OCTVUL_1B020777</name>
</gene>
<dbReference type="Proteomes" id="UP001162480">
    <property type="component" value="Chromosome 2"/>
</dbReference>
<protein>
    <submittedName>
        <fullName evidence="1">Uncharacterized protein</fullName>
    </submittedName>
</protein>
<organism evidence="1 2">
    <name type="scientific">Octopus vulgaris</name>
    <name type="common">Common octopus</name>
    <dbReference type="NCBI Taxonomy" id="6645"/>
    <lineage>
        <taxon>Eukaryota</taxon>
        <taxon>Metazoa</taxon>
        <taxon>Spiralia</taxon>
        <taxon>Lophotrochozoa</taxon>
        <taxon>Mollusca</taxon>
        <taxon>Cephalopoda</taxon>
        <taxon>Coleoidea</taxon>
        <taxon>Octopodiformes</taxon>
        <taxon>Octopoda</taxon>
        <taxon>Incirrata</taxon>
        <taxon>Octopodidae</taxon>
        <taxon>Octopus</taxon>
    </lineage>
</organism>
<reference evidence="1" key="1">
    <citation type="submission" date="2023-08" db="EMBL/GenBank/DDBJ databases">
        <authorList>
            <person name="Alioto T."/>
            <person name="Alioto T."/>
            <person name="Gomez Garrido J."/>
        </authorList>
    </citation>
    <scope>NUCLEOTIDE SEQUENCE</scope>
</reference>
<evidence type="ECO:0000313" key="2">
    <source>
        <dbReference type="Proteomes" id="UP001162480"/>
    </source>
</evidence>